<evidence type="ECO:0000256" key="1">
    <source>
        <dbReference type="ARBA" id="ARBA00022737"/>
    </source>
</evidence>
<dbReference type="PANTHER" id="PTHR46917">
    <property type="entry name" value="MORN REPEAT-CONTAINING PROTEIN 2"/>
    <property type="match status" value="1"/>
</dbReference>
<comment type="caution">
    <text evidence="2">The sequence shown here is derived from an EMBL/GenBank/DDBJ whole genome shotgun (WGS) entry which is preliminary data.</text>
</comment>
<organism evidence="2 3">
    <name type="scientific">Batrachochytrium salamandrivorans</name>
    <dbReference type="NCBI Taxonomy" id="1357716"/>
    <lineage>
        <taxon>Eukaryota</taxon>
        <taxon>Fungi</taxon>
        <taxon>Fungi incertae sedis</taxon>
        <taxon>Chytridiomycota</taxon>
        <taxon>Chytridiomycota incertae sedis</taxon>
        <taxon>Chytridiomycetes</taxon>
        <taxon>Rhizophydiales</taxon>
        <taxon>Rhizophydiales incertae sedis</taxon>
        <taxon>Batrachochytrium</taxon>
    </lineage>
</organism>
<evidence type="ECO:0008006" key="4">
    <source>
        <dbReference type="Google" id="ProtNLM"/>
    </source>
</evidence>
<evidence type="ECO:0000313" key="2">
    <source>
        <dbReference type="EMBL" id="KAH6599619.1"/>
    </source>
</evidence>
<gene>
    <name evidence="2" type="ORF">BASA50_002961</name>
</gene>
<protein>
    <recommendedName>
        <fullName evidence="4">MORN repeat-containing protein 5</fullName>
    </recommendedName>
</protein>
<evidence type="ECO:0000313" key="3">
    <source>
        <dbReference type="Proteomes" id="UP001648503"/>
    </source>
</evidence>
<dbReference type="Proteomes" id="UP001648503">
    <property type="component" value="Unassembled WGS sequence"/>
</dbReference>
<keyword evidence="3" id="KW-1185">Reference proteome</keyword>
<dbReference type="EMBL" id="JAFCIX010000063">
    <property type="protein sequence ID" value="KAH6599619.1"/>
    <property type="molecule type" value="Genomic_DNA"/>
</dbReference>
<accession>A0ABQ8FK94</accession>
<dbReference type="Gene3D" id="2.20.110.10">
    <property type="entry name" value="Histone H3 K4-specific methyltransferase SET7/9 N-terminal domain"/>
    <property type="match status" value="2"/>
</dbReference>
<dbReference type="SMART" id="SM00698">
    <property type="entry name" value="MORN"/>
    <property type="match status" value="2"/>
</dbReference>
<reference evidence="2 3" key="1">
    <citation type="submission" date="2021-02" db="EMBL/GenBank/DDBJ databases">
        <title>Variation within the Batrachochytrium salamandrivorans European outbreak.</title>
        <authorList>
            <person name="Kelly M."/>
            <person name="Pasmans F."/>
            <person name="Shea T.P."/>
            <person name="Munoz J.F."/>
            <person name="Carranza S."/>
            <person name="Cuomo C.A."/>
            <person name="Martel A."/>
        </authorList>
    </citation>
    <scope>NUCLEOTIDE SEQUENCE [LARGE SCALE GENOMIC DNA]</scope>
    <source>
        <strain evidence="2 3">AMFP18/2</strain>
    </source>
</reference>
<proteinExistence type="predicted"/>
<sequence length="159" mass="17427">MMVLQLVSLLPTYNTIGKLDTTSTLCKSGTYMFKDGSLYEGEYKEIDGGCIVRSGTGKYTCGTSKSIYTGQWDHDKMDGKGKLEFASGAYYDGSWKDNQYMGEGTYRWSDGTMFSGAWLENGMNGPGKYTDMDGQGWIGSIFKGKMATLAPDLHPSPSC</sequence>
<dbReference type="InterPro" id="IPR052849">
    <property type="entry name" value="MORN_repeat_protein"/>
</dbReference>
<keyword evidence="1" id="KW-0677">Repeat</keyword>
<name>A0ABQ8FK94_9FUNG</name>
<dbReference type="SUPFAM" id="SSF82185">
    <property type="entry name" value="Histone H3 K4-specific methyltransferase SET7/9 N-terminal domain"/>
    <property type="match status" value="1"/>
</dbReference>
<dbReference type="InterPro" id="IPR003409">
    <property type="entry name" value="MORN"/>
</dbReference>
<dbReference type="Pfam" id="PF02493">
    <property type="entry name" value="MORN"/>
    <property type="match status" value="3"/>
</dbReference>
<dbReference type="PANTHER" id="PTHR46917:SF1">
    <property type="entry name" value="MORN REPEAT-CONTAINING PROTEIN 2"/>
    <property type="match status" value="1"/>
</dbReference>